<dbReference type="Proteomes" id="UP000029725">
    <property type="component" value="Unassembled WGS sequence"/>
</dbReference>
<comment type="caution">
    <text evidence="9">The sequence shown here is derived from an EMBL/GenBank/DDBJ whole genome shotgun (WGS) entry which is preliminary data.</text>
</comment>
<dbReference type="HOGENOM" id="CLU_555584_0_0_1"/>
<feature type="transmembrane region" description="Helical" evidence="7">
    <location>
        <begin position="405"/>
        <end position="426"/>
    </location>
</feature>
<dbReference type="OrthoDB" id="438545at2759"/>
<dbReference type="AlphaFoldDB" id="A0A098VPH8"/>
<feature type="transmembrane region" description="Helical" evidence="7">
    <location>
        <begin position="76"/>
        <end position="98"/>
    </location>
</feature>
<dbReference type="GeneID" id="25260177"/>
<evidence type="ECO:0000256" key="1">
    <source>
        <dbReference type="ARBA" id="ARBA00004141"/>
    </source>
</evidence>
<gene>
    <name evidence="9" type="ORF">DI09_4p400</name>
</gene>
<feature type="transmembrane region" description="Helical" evidence="7">
    <location>
        <begin position="160"/>
        <end position="182"/>
    </location>
</feature>
<feature type="compositionally biased region" description="Polar residues" evidence="6">
    <location>
        <begin position="17"/>
        <end position="28"/>
    </location>
</feature>
<evidence type="ECO:0000256" key="6">
    <source>
        <dbReference type="SAM" id="MobiDB-lite"/>
    </source>
</evidence>
<evidence type="ECO:0000259" key="8">
    <source>
        <dbReference type="Pfam" id="PF01490"/>
    </source>
</evidence>
<dbReference type="VEuPathDB" id="MicrosporidiaDB:DI09_4p400"/>
<keyword evidence="5 7" id="KW-0472">Membrane</keyword>
<keyword evidence="4 7" id="KW-1133">Transmembrane helix</keyword>
<evidence type="ECO:0000256" key="3">
    <source>
        <dbReference type="ARBA" id="ARBA00022692"/>
    </source>
</evidence>
<dbReference type="GO" id="GO:0016020">
    <property type="term" value="C:membrane"/>
    <property type="evidence" value="ECO:0007669"/>
    <property type="project" value="UniProtKB-SubCell"/>
</dbReference>
<sequence length="491" mass="54237">MPSLDVEKGPARASNIAVKSSPQFKQPNTDEISASQRLIQEKQPLNSLSGTGYNLVKTTIGCGMIFLPKAMNHCGLILGLVLIVFCAAVTFVPQLLLSQMSTLGVSDYISLSSRCYGKSVETSIVILQLLLLFTPMIAYIKLNGIFAYNFIMSLGVSSHSIFVNPTIITVILSFFVILPLCLLKNLSKLSFVSVMGLICVTYLSLLTIFDYFYDSWINGGLVGIYPGLGLVSSNISYFKFSLALMSAFNTFMLAYINHPSILPLISEMESPTASRRSKLLFRSQFVIVTFYILTTTFGYLHFGSACEDSISYILLKQNPFYLLAQILVVLVNIVTFPLIHWPARLSLDWLIREVIKSIDNRRLAFKKISAAPPSSLGSTNFPRGKIDLLEEKFDNAKNQRHTIEAGILVFISCMCAILFPSVLAVFDFFVPISGSSILFTIPALCSLKCMEKGLIDEKPMRKVLAYVCLATGILHLIIGSVSAVCTYIIKI</sequence>
<feature type="transmembrane region" description="Helical" evidence="7">
    <location>
        <begin position="463"/>
        <end position="489"/>
    </location>
</feature>
<feature type="region of interest" description="Disordered" evidence="6">
    <location>
        <begin position="1"/>
        <end position="28"/>
    </location>
</feature>
<feature type="transmembrane region" description="Helical" evidence="7">
    <location>
        <begin position="279"/>
        <end position="300"/>
    </location>
</feature>
<evidence type="ECO:0000256" key="7">
    <source>
        <dbReference type="SAM" id="Phobius"/>
    </source>
</evidence>
<keyword evidence="10" id="KW-1185">Reference proteome</keyword>
<keyword evidence="3 7" id="KW-0812">Transmembrane</keyword>
<comment type="subcellular location">
    <subcellularLocation>
        <location evidence="1">Membrane</location>
        <topology evidence="1">Multi-pass membrane protein</topology>
    </subcellularLocation>
</comment>
<dbReference type="GO" id="GO:0015179">
    <property type="term" value="F:L-amino acid transmembrane transporter activity"/>
    <property type="evidence" value="ECO:0007669"/>
    <property type="project" value="TreeGrafter"/>
</dbReference>
<dbReference type="RefSeq" id="XP_013237384.1">
    <property type="nucleotide sequence ID" value="XM_013381930.1"/>
</dbReference>
<dbReference type="InterPro" id="IPR013057">
    <property type="entry name" value="AA_transpt_TM"/>
</dbReference>
<dbReference type="PANTHER" id="PTHR22950:SF702">
    <property type="entry name" value="AMINO ACID TRANSPORTER PROTEIN"/>
    <property type="match status" value="1"/>
</dbReference>
<accession>A0A098VPH8</accession>
<dbReference type="PANTHER" id="PTHR22950">
    <property type="entry name" value="AMINO ACID TRANSPORTER"/>
    <property type="match status" value="1"/>
</dbReference>
<feature type="transmembrane region" description="Helical" evidence="7">
    <location>
        <begin position="119"/>
        <end position="140"/>
    </location>
</feature>
<name>A0A098VPH8_9MICR</name>
<reference evidence="9 10" key="1">
    <citation type="submission" date="2014-04" db="EMBL/GenBank/DDBJ databases">
        <title>A new species of microsporidia sheds light on the evolution of extreme parasitism.</title>
        <authorList>
            <person name="Haag K.L."/>
            <person name="James T.Y."/>
            <person name="Larsson R."/>
            <person name="Schaer T.M."/>
            <person name="Refardt D."/>
            <person name="Pombert J.-F."/>
            <person name="Ebert D."/>
        </authorList>
    </citation>
    <scope>NUCLEOTIDE SEQUENCE [LARGE SCALE GENOMIC DNA]</scope>
    <source>
        <strain evidence="9 10">UGP3</strain>
        <tissue evidence="9">Spores</tissue>
    </source>
</reference>
<protein>
    <recommendedName>
        <fullName evidence="8">Amino acid transporter transmembrane domain-containing protein</fullName>
    </recommendedName>
</protein>
<feature type="transmembrane region" description="Helical" evidence="7">
    <location>
        <begin position="189"/>
        <end position="213"/>
    </location>
</feature>
<proteinExistence type="inferred from homology"/>
<evidence type="ECO:0000313" key="9">
    <source>
        <dbReference type="EMBL" id="KGG50957.1"/>
    </source>
</evidence>
<evidence type="ECO:0000256" key="2">
    <source>
        <dbReference type="ARBA" id="ARBA00008066"/>
    </source>
</evidence>
<dbReference type="Pfam" id="PF01490">
    <property type="entry name" value="Aa_trans"/>
    <property type="match status" value="1"/>
</dbReference>
<organism evidence="9 10">
    <name type="scientific">Mitosporidium daphniae</name>
    <dbReference type="NCBI Taxonomy" id="1485682"/>
    <lineage>
        <taxon>Eukaryota</taxon>
        <taxon>Fungi</taxon>
        <taxon>Fungi incertae sedis</taxon>
        <taxon>Microsporidia</taxon>
        <taxon>Mitosporidium</taxon>
    </lineage>
</organism>
<feature type="compositionally biased region" description="Basic and acidic residues" evidence="6">
    <location>
        <begin position="1"/>
        <end position="10"/>
    </location>
</feature>
<feature type="transmembrane region" description="Helical" evidence="7">
    <location>
        <begin position="320"/>
        <end position="339"/>
    </location>
</feature>
<evidence type="ECO:0000256" key="4">
    <source>
        <dbReference type="ARBA" id="ARBA00022989"/>
    </source>
</evidence>
<dbReference type="EMBL" id="JMKJ01000444">
    <property type="protein sequence ID" value="KGG50957.1"/>
    <property type="molecule type" value="Genomic_DNA"/>
</dbReference>
<evidence type="ECO:0000313" key="10">
    <source>
        <dbReference type="Proteomes" id="UP000029725"/>
    </source>
</evidence>
<evidence type="ECO:0000256" key="5">
    <source>
        <dbReference type="ARBA" id="ARBA00023136"/>
    </source>
</evidence>
<feature type="domain" description="Amino acid transporter transmembrane" evidence="8">
    <location>
        <begin position="53"/>
        <end position="481"/>
    </location>
</feature>
<comment type="similarity">
    <text evidence="2">Belongs to the amino acid/polyamine transporter 2 family.</text>
</comment>